<evidence type="ECO:0000313" key="7">
    <source>
        <dbReference type="Proteomes" id="UP000887563"/>
    </source>
</evidence>
<dbReference type="GO" id="GO:0005524">
    <property type="term" value="F:ATP binding"/>
    <property type="evidence" value="ECO:0007669"/>
    <property type="project" value="UniProtKB-KW"/>
</dbReference>
<dbReference type="GO" id="GO:0006633">
    <property type="term" value="P:fatty acid biosynthetic process"/>
    <property type="evidence" value="ECO:0007669"/>
    <property type="project" value="TreeGrafter"/>
</dbReference>
<keyword evidence="2" id="KW-0436">Ligase</keyword>
<dbReference type="InterPro" id="IPR011764">
    <property type="entry name" value="Biotin_carboxylation_dom"/>
</dbReference>
<dbReference type="InterPro" id="IPR049076">
    <property type="entry name" value="ACCA"/>
</dbReference>
<dbReference type="FunFam" id="3.30.1490.20:FF:000003">
    <property type="entry name" value="acetyl-CoA carboxylase isoform X1"/>
    <property type="match status" value="1"/>
</dbReference>
<name>A0A914N247_MELIC</name>
<evidence type="ECO:0000256" key="2">
    <source>
        <dbReference type="ARBA" id="ARBA00022598"/>
    </source>
</evidence>
<evidence type="ECO:0000256" key="5">
    <source>
        <dbReference type="ARBA" id="ARBA00023267"/>
    </source>
</evidence>
<evidence type="ECO:0000256" key="3">
    <source>
        <dbReference type="ARBA" id="ARBA00022741"/>
    </source>
</evidence>
<dbReference type="WBParaSite" id="Minc3s03252g33292">
    <property type="protein sequence ID" value="Minc3s03252g33292"/>
    <property type="gene ID" value="Minc3s03252g33292"/>
</dbReference>
<evidence type="ECO:0000256" key="4">
    <source>
        <dbReference type="ARBA" id="ARBA00022840"/>
    </source>
</evidence>
<dbReference type="Proteomes" id="UP000887563">
    <property type="component" value="Unplaced"/>
</dbReference>
<dbReference type="Gene3D" id="3.30.1490.20">
    <property type="entry name" value="ATP-grasp fold, A domain"/>
    <property type="match status" value="1"/>
</dbReference>
<dbReference type="AlphaFoldDB" id="A0A914N247"/>
<dbReference type="GO" id="GO:0003989">
    <property type="term" value="F:acetyl-CoA carboxylase activity"/>
    <property type="evidence" value="ECO:0007669"/>
    <property type="project" value="InterPro"/>
</dbReference>
<dbReference type="InterPro" id="IPR005479">
    <property type="entry name" value="CPAse_ATP-bd"/>
</dbReference>
<keyword evidence="3" id="KW-0547">Nucleotide-binding</keyword>
<reference evidence="8" key="1">
    <citation type="submission" date="2022-11" db="UniProtKB">
        <authorList>
            <consortium name="WormBaseParasite"/>
        </authorList>
    </citation>
    <scope>IDENTIFICATION</scope>
</reference>
<keyword evidence="7" id="KW-1185">Reference proteome</keyword>
<evidence type="ECO:0000256" key="1">
    <source>
        <dbReference type="ARBA" id="ARBA00001953"/>
    </source>
</evidence>
<dbReference type="InterPro" id="IPR005481">
    <property type="entry name" value="BC-like_N"/>
</dbReference>
<feature type="domain" description="Biotin carboxylation" evidence="6">
    <location>
        <begin position="44"/>
        <end position="348"/>
    </location>
</feature>
<evidence type="ECO:0000313" key="8">
    <source>
        <dbReference type="WBParaSite" id="Minc3s03252g33292"/>
    </source>
</evidence>
<dbReference type="InterPro" id="IPR016185">
    <property type="entry name" value="PreATP-grasp_dom_sf"/>
</dbReference>
<sequence>MKSPRKIDESSALCSKYVDQKHPVFKDIDDFVKQFCEDNTKARRIRKILVAANGIAAVNFIKSIRQFLMQHFYFVCLTTEHEIQSEYLKMADQLIFSPAGLNTNNCANVHEIVEQATRNNVDAVWAGHASENPQLPEELNKRNIVFIGPPSKAVFALSDKITSTIIAQTVKIPTIEWTGSGLIVESSGEGKEKGGGGNELEISKELYLKACISTVEDGLLSMKEKNISYPVMIKSSKGCNGKGTRKCVNDEEFCLNFASVQEEVPGSLIYLMKFMVDARRIQVQLIGDHYGQIVPIFTHDCSIEGSSQKCTVPPEIKRQMQMDAVTLAKKLGFVSAGTVELLLDGVTI</sequence>
<dbReference type="SUPFAM" id="SSF56059">
    <property type="entry name" value="Glutathione synthetase ATP-binding domain-like"/>
    <property type="match status" value="1"/>
</dbReference>
<dbReference type="Gene3D" id="3.40.50.20">
    <property type="match status" value="1"/>
</dbReference>
<comment type="cofactor">
    <cofactor evidence="1">
        <name>biotin</name>
        <dbReference type="ChEBI" id="CHEBI:57586"/>
    </cofactor>
</comment>
<keyword evidence="5" id="KW-0092">Biotin</keyword>
<dbReference type="SUPFAM" id="SSF52440">
    <property type="entry name" value="PreATP-grasp domain"/>
    <property type="match status" value="1"/>
</dbReference>
<keyword evidence="4" id="KW-0067">ATP-binding</keyword>
<dbReference type="Gene3D" id="3.90.1770.10">
    <property type="entry name" value="PreATP-grasp domain"/>
    <property type="match status" value="1"/>
</dbReference>
<dbReference type="PROSITE" id="PS50979">
    <property type="entry name" value="BC"/>
    <property type="match status" value="1"/>
</dbReference>
<accession>A0A914N247</accession>
<protein>
    <submittedName>
        <fullName evidence="8">Biotin carboxylation domain-containing protein</fullName>
    </submittedName>
</protein>
<evidence type="ECO:0000259" key="6">
    <source>
        <dbReference type="PROSITE" id="PS50979"/>
    </source>
</evidence>
<dbReference type="InterPro" id="IPR013815">
    <property type="entry name" value="ATP_grasp_subdomain_1"/>
</dbReference>
<dbReference type="Pfam" id="PF00289">
    <property type="entry name" value="Biotin_carb_N"/>
    <property type="match status" value="1"/>
</dbReference>
<dbReference type="PANTHER" id="PTHR45728">
    <property type="entry name" value="ACETYL-COA CARBOXYLASE, ISOFORM A"/>
    <property type="match status" value="1"/>
</dbReference>
<dbReference type="PANTHER" id="PTHR45728:SF3">
    <property type="entry name" value="ACETYL-COA CARBOXYLASE"/>
    <property type="match status" value="1"/>
</dbReference>
<dbReference type="Pfam" id="PF02786">
    <property type="entry name" value="CPSase_L_D2"/>
    <property type="match status" value="1"/>
</dbReference>
<organism evidence="7 8">
    <name type="scientific">Meloidogyne incognita</name>
    <name type="common">Southern root-knot nematode worm</name>
    <name type="synonym">Oxyuris incognita</name>
    <dbReference type="NCBI Taxonomy" id="6306"/>
    <lineage>
        <taxon>Eukaryota</taxon>
        <taxon>Metazoa</taxon>
        <taxon>Ecdysozoa</taxon>
        <taxon>Nematoda</taxon>
        <taxon>Chromadorea</taxon>
        <taxon>Rhabditida</taxon>
        <taxon>Tylenchina</taxon>
        <taxon>Tylenchomorpha</taxon>
        <taxon>Tylenchoidea</taxon>
        <taxon>Meloidogynidae</taxon>
        <taxon>Meloidogyninae</taxon>
        <taxon>Meloidogyne</taxon>
        <taxon>Meloidogyne incognita group</taxon>
    </lineage>
</organism>
<dbReference type="Gene3D" id="3.30.470.20">
    <property type="entry name" value="ATP-grasp fold, B domain"/>
    <property type="match status" value="1"/>
</dbReference>
<proteinExistence type="predicted"/>
<dbReference type="GO" id="GO:0005739">
    <property type="term" value="C:mitochondrion"/>
    <property type="evidence" value="ECO:0007669"/>
    <property type="project" value="TreeGrafter"/>
</dbReference>